<dbReference type="PROSITE" id="PS50158">
    <property type="entry name" value="ZF_CCHC"/>
    <property type="match status" value="1"/>
</dbReference>
<evidence type="ECO:0000256" key="2">
    <source>
        <dbReference type="SAM" id="MobiDB-lite"/>
    </source>
</evidence>
<keyword evidence="1" id="KW-0863">Zinc-finger</keyword>
<accession>A0ABD0U630</accession>
<name>A0ABD0U630_DENTH</name>
<evidence type="ECO:0000313" key="5">
    <source>
        <dbReference type="Proteomes" id="UP001552299"/>
    </source>
</evidence>
<reference evidence="4 5" key="1">
    <citation type="journal article" date="2024" name="Plant Biotechnol. J.">
        <title>Dendrobium thyrsiflorum genome and its molecular insights into genes involved in important horticultural traits.</title>
        <authorList>
            <person name="Chen B."/>
            <person name="Wang J.Y."/>
            <person name="Zheng P.J."/>
            <person name="Li K.L."/>
            <person name="Liang Y.M."/>
            <person name="Chen X.F."/>
            <person name="Zhang C."/>
            <person name="Zhao X."/>
            <person name="He X."/>
            <person name="Zhang G.Q."/>
            <person name="Liu Z.J."/>
            <person name="Xu Q."/>
        </authorList>
    </citation>
    <scope>NUCLEOTIDE SEQUENCE [LARGE SCALE GENOMIC DNA]</scope>
    <source>
        <strain evidence="4">GZMU011</strain>
    </source>
</reference>
<dbReference type="Pfam" id="PF00098">
    <property type="entry name" value="zf-CCHC"/>
    <property type="match status" value="1"/>
</dbReference>
<keyword evidence="5" id="KW-1185">Reference proteome</keyword>
<feature type="compositionally biased region" description="Basic and acidic residues" evidence="2">
    <location>
        <begin position="79"/>
        <end position="103"/>
    </location>
</feature>
<dbReference type="EMBL" id="JANQDX010000017">
    <property type="protein sequence ID" value="KAL0907854.1"/>
    <property type="molecule type" value="Genomic_DNA"/>
</dbReference>
<dbReference type="SUPFAM" id="SSF57756">
    <property type="entry name" value="Retrovirus zinc finger-like domains"/>
    <property type="match status" value="1"/>
</dbReference>
<evidence type="ECO:0000313" key="4">
    <source>
        <dbReference type="EMBL" id="KAL0907854.1"/>
    </source>
</evidence>
<dbReference type="Proteomes" id="UP001552299">
    <property type="component" value="Unassembled WGS sequence"/>
</dbReference>
<evidence type="ECO:0000256" key="1">
    <source>
        <dbReference type="PROSITE-ProRule" id="PRU00047"/>
    </source>
</evidence>
<protein>
    <recommendedName>
        <fullName evidence="3">CCHC-type domain-containing protein</fullName>
    </recommendedName>
</protein>
<dbReference type="InterPro" id="IPR001878">
    <property type="entry name" value="Znf_CCHC"/>
</dbReference>
<proteinExistence type="predicted"/>
<evidence type="ECO:0000259" key="3">
    <source>
        <dbReference type="PROSITE" id="PS50158"/>
    </source>
</evidence>
<feature type="region of interest" description="Disordered" evidence="2">
    <location>
        <begin position="79"/>
        <end position="137"/>
    </location>
</feature>
<dbReference type="SMART" id="SM00343">
    <property type="entry name" value="ZnF_C2HC"/>
    <property type="match status" value="1"/>
</dbReference>
<dbReference type="Gene3D" id="4.10.60.10">
    <property type="entry name" value="Zinc finger, CCHC-type"/>
    <property type="match status" value="1"/>
</dbReference>
<keyword evidence="1" id="KW-0479">Metal-binding</keyword>
<dbReference type="InterPro" id="IPR036875">
    <property type="entry name" value="Znf_CCHC_sf"/>
</dbReference>
<dbReference type="AlphaFoldDB" id="A0ABD0U630"/>
<gene>
    <name evidence="4" type="ORF">M5K25_022298</name>
</gene>
<organism evidence="4 5">
    <name type="scientific">Dendrobium thyrsiflorum</name>
    <name type="common">Pinecone-like raceme dendrobium</name>
    <name type="synonym">Orchid</name>
    <dbReference type="NCBI Taxonomy" id="117978"/>
    <lineage>
        <taxon>Eukaryota</taxon>
        <taxon>Viridiplantae</taxon>
        <taxon>Streptophyta</taxon>
        <taxon>Embryophyta</taxon>
        <taxon>Tracheophyta</taxon>
        <taxon>Spermatophyta</taxon>
        <taxon>Magnoliopsida</taxon>
        <taxon>Liliopsida</taxon>
        <taxon>Asparagales</taxon>
        <taxon>Orchidaceae</taxon>
        <taxon>Epidendroideae</taxon>
        <taxon>Malaxideae</taxon>
        <taxon>Dendrobiinae</taxon>
        <taxon>Dendrobium</taxon>
    </lineage>
</organism>
<feature type="domain" description="CCHC-type" evidence="3">
    <location>
        <begin position="5"/>
        <end position="20"/>
    </location>
</feature>
<sequence length="195" mass="21911">MGLSCFNCGKIGHRMEQCPSNVNQGNGNGLEKHQEIVMLAGVQDGTHPRSTIVGKVPSVGDVRDSTLMDRDLHGKTYMEGESSKLNKIADKKSSPAEIDKEGNADQDENERLFGPWNLVPPSRSRSNHQETRKTDQSVIIKQEYTPRQVDLEKVKKPVIPQGKEKYKPTWKEKRMEIKQPLMFTVGVQQPKASKS</sequence>
<dbReference type="GO" id="GO:0008270">
    <property type="term" value="F:zinc ion binding"/>
    <property type="evidence" value="ECO:0007669"/>
    <property type="project" value="UniProtKB-KW"/>
</dbReference>
<keyword evidence="1" id="KW-0862">Zinc</keyword>
<comment type="caution">
    <text evidence="4">The sequence shown here is derived from an EMBL/GenBank/DDBJ whole genome shotgun (WGS) entry which is preliminary data.</text>
</comment>